<evidence type="ECO:0000313" key="2">
    <source>
        <dbReference type="Proteomes" id="UP000007801"/>
    </source>
</evidence>
<dbReference type="PhylomeDB" id="B3M8G5"/>
<dbReference type="AlphaFoldDB" id="B3M8G5"/>
<name>B3M8G5_DROAN</name>
<dbReference type="OMA" id="TRKFEYM"/>
<dbReference type="Proteomes" id="UP000007801">
    <property type="component" value="Unassembled WGS sequence"/>
</dbReference>
<accession>B3M8G5</accession>
<dbReference type="FunCoup" id="B3M8G5">
    <property type="interactions" value="2"/>
</dbReference>
<organism evidence="1 2">
    <name type="scientific">Drosophila ananassae</name>
    <name type="common">Fruit fly</name>
    <dbReference type="NCBI Taxonomy" id="7217"/>
    <lineage>
        <taxon>Eukaryota</taxon>
        <taxon>Metazoa</taxon>
        <taxon>Ecdysozoa</taxon>
        <taxon>Arthropoda</taxon>
        <taxon>Hexapoda</taxon>
        <taxon>Insecta</taxon>
        <taxon>Pterygota</taxon>
        <taxon>Neoptera</taxon>
        <taxon>Endopterygota</taxon>
        <taxon>Diptera</taxon>
        <taxon>Brachycera</taxon>
        <taxon>Muscomorpha</taxon>
        <taxon>Ephydroidea</taxon>
        <taxon>Drosophilidae</taxon>
        <taxon>Drosophila</taxon>
        <taxon>Sophophora</taxon>
    </lineage>
</organism>
<dbReference type="KEGG" id="dan:6507397"/>
<keyword evidence="2" id="KW-1185">Reference proteome</keyword>
<dbReference type="Gene3D" id="3.30.450.30">
    <property type="entry name" value="Dynein light chain 2a, cytoplasmic"/>
    <property type="match status" value="1"/>
</dbReference>
<dbReference type="HOGENOM" id="CLU_113002_3_2_1"/>
<dbReference type="EMBL" id="CH902618">
    <property type="protein sequence ID" value="EDV38900.1"/>
    <property type="molecule type" value="Genomic_DNA"/>
</dbReference>
<proteinExistence type="predicted"/>
<dbReference type="GeneID" id="6507397"/>
<evidence type="ECO:0000313" key="1">
    <source>
        <dbReference type="EMBL" id="EDV38900.1"/>
    </source>
</evidence>
<dbReference type="SUPFAM" id="SSF103196">
    <property type="entry name" value="Roadblock/LC7 domain"/>
    <property type="match status" value="1"/>
</dbReference>
<gene>
    <name evidence="1" type="primary">Dana\GF24767</name>
    <name evidence="1" type="synonym">dana_GLEANR_9464</name>
    <name evidence="1" type="ORF">GF24767</name>
</gene>
<protein>
    <recommendedName>
        <fullName evidence="3">Dynein light chain roadblock</fullName>
    </recommendedName>
</protein>
<evidence type="ECO:0008006" key="3">
    <source>
        <dbReference type="Google" id="ProtNLM"/>
    </source>
</evidence>
<dbReference type="OrthoDB" id="9985637at2759"/>
<dbReference type="InParanoid" id="B3M8G5"/>
<dbReference type="STRING" id="7217.B3M8G5"/>
<dbReference type="eggNOG" id="KOG4115">
    <property type="taxonomic scope" value="Eukaryota"/>
</dbReference>
<sequence>MSKIYLKAMEEVVQRNMENTNRIMEQAQGYVVSENVTDTLLHTSFDLTTAQGIVKHMHASFLRLAQSGVRDIDPEDSLCFLRVRTRKFEFLVAPEQYFTVTAVL</sequence>
<dbReference type="PANTHER" id="PTHR10779">
    <property type="entry name" value="DYNEIN LIGHT CHAIN ROADBLOCK"/>
    <property type="match status" value="1"/>
</dbReference>
<reference evidence="1 2" key="1">
    <citation type="journal article" date="2007" name="Nature">
        <title>Evolution of genes and genomes on the Drosophila phylogeny.</title>
        <authorList>
            <consortium name="Drosophila 12 Genomes Consortium"/>
            <person name="Clark A.G."/>
            <person name="Eisen M.B."/>
            <person name="Smith D.R."/>
            <person name="Bergman C.M."/>
            <person name="Oliver B."/>
            <person name="Markow T.A."/>
            <person name="Kaufman T.C."/>
            <person name="Kellis M."/>
            <person name="Gelbart W."/>
            <person name="Iyer V.N."/>
            <person name="Pollard D.A."/>
            <person name="Sackton T.B."/>
            <person name="Larracuente A.M."/>
            <person name="Singh N.D."/>
            <person name="Abad J.P."/>
            <person name="Abt D.N."/>
            <person name="Adryan B."/>
            <person name="Aguade M."/>
            <person name="Akashi H."/>
            <person name="Anderson W.W."/>
            <person name="Aquadro C.F."/>
            <person name="Ardell D.H."/>
            <person name="Arguello R."/>
            <person name="Artieri C.G."/>
            <person name="Barbash D.A."/>
            <person name="Barker D."/>
            <person name="Barsanti P."/>
            <person name="Batterham P."/>
            <person name="Batzoglou S."/>
            <person name="Begun D."/>
            <person name="Bhutkar A."/>
            <person name="Blanco E."/>
            <person name="Bosak S.A."/>
            <person name="Bradley R.K."/>
            <person name="Brand A.D."/>
            <person name="Brent M.R."/>
            <person name="Brooks A.N."/>
            <person name="Brown R.H."/>
            <person name="Butlin R.K."/>
            <person name="Caggese C."/>
            <person name="Calvi B.R."/>
            <person name="Bernardo de Carvalho A."/>
            <person name="Caspi A."/>
            <person name="Castrezana S."/>
            <person name="Celniker S.E."/>
            <person name="Chang J.L."/>
            <person name="Chapple C."/>
            <person name="Chatterji S."/>
            <person name="Chinwalla A."/>
            <person name="Civetta A."/>
            <person name="Clifton S.W."/>
            <person name="Comeron J.M."/>
            <person name="Costello J.C."/>
            <person name="Coyne J.A."/>
            <person name="Daub J."/>
            <person name="David R.G."/>
            <person name="Delcher A.L."/>
            <person name="Delehaunty K."/>
            <person name="Do C.B."/>
            <person name="Ebling H."/>
            <person name="Edwards K."/>
            <person name="Eickbush T."/>
            <person name="Evans J.D."/>
            <person name="Filipski A."/>
            <person name="Findeiss S."/>
            <person name="Freyhult E."/>
            <person name="Fulton L."/>
            <person name="Fulton R."/>
            <person name="Garcia A.C."/>
            <person name="Gardiner A."/>
            <person name="Garfield D.A."/>
            <person name="Garvin B.E."/>
            <person name="Gibson G."/>
            <person name="Gilbert D."/>
            <person name="Gnerre S."/>
            <person name="Godfrey J."/>
            <person name="Good R."/>
            <person name="Gotea V."/>
            <person name="Gravely B."/>
            <person name="Greenberg A.J."/>
            <person name="Griffiths-Jones S."/>
            <person name="Gross S."/>
            <person name="Guigo R."/>
            <person name="Gustafson E.A."/>
            <person name="Haerty W."/>
            <person name="Hahn M.W."/>
            <person name="Halligan D.L."/>
            <person name="Halpern A.L."/>
            <person name="Halter G.M."/>
            <person name="Han M.V."/>
            <person name="Heger A."/>
            <person name="Hillier L."/>
            <person name="Hinrichs A.S."/>
            <person name="Holmes I."/>
            <person name="Hoskins R.A."/>
            <person name="Hubisz M.J."/>
            <person name="Hultmark D."/>
            <person name="Huntley M.A."/>
            <person name="Jaffe D.B."/>
            <person name="Jagadeeshan S."/>
            <person name="Jeck W.R."/>
            <person name="Johnson J."/>
            <person name="Jones C.D."/>
            <person name="Jordan W.C."/>
            <person name="Karpen G.H."/>
            <person name="Kataoka E."/>
            <person name="Keightley P.D."/>
            <person name="Kheradpour P."/>
            <person name="Kirkness E.F."/>
            <person name="Koerich L.B."/>
            <person name="Kristiansen K."/>
            <person name="Kudrna D."/>
            <person name="Kulathinal R.J."/>
            <person name="Kumar S."/>
            <person name="Kwok R."/>
            <person name="Lander E."/>
            <person name="Langley C.H."/>
            <person name="Lapoint R."/>
            <person name="Lazzaro B.P."/>
            <person name="Lee S.J."/>
            <person name="Levesque L."/>
            <person name="Li R."/>
            <person name="Lin C.F."/>
            <person name="Lin M.F."/>
            <person name="Lindblad-Toh K."/>
            <person name="Llopart A."/>
            <person name="Long M."/>
            <person name="Low L."/>
            <person name="Lozovsky E."/>
            <person name="Lu J."/>
            <person name="Luo M."/>
            <person name="Machado C.A."/>
            <person name="Makalowski W."/>
            <person name="Marzo M."/>
            <person name="Matsuda M."/>
            <person name="Matzkin L."/>
            <person name="McAllister B."/>
            <person name="McBride C.S."/>
            <person name="McKernan B."/>
            <person name="McKernan K."/>
            <person name="Mendez-Lago M."/>
            <person name="Minx P."/>
            <person name="Mollenhauer M.U."/>
            <person name="Montooth K."/>
            <person name="Mount S.M."/>
            <person name="Mu X."/>
            <person name="Myers E."/>
            <person name="Negre B."/>
            <person name="Newfeld S."/>
            <person name="Nielsen R."/>
            <person name="Noor M.A."/>
            <person name="O'Grady P."/>
            <person name="Pachter L."/>
            <person name="Papaceit M."/>
            <person name="Parisi M.J."/>
            <person name="Parisi M."/>
            <person name="Parts L."/>
            <person name="Pedersen J.S."/>
            <person name="Pesole G."/>
            <person name="Phillippy A.M."/>
            <person name="Ponting C.P."/>
            <person name="Pop M."/>
            <person name="Porcelli D."/>
            <person name="Powell J.R."/>
            <person name="Prohaska S."/>
            <person name="Pruitt K."/>
            <person name="Puig M."/>
            <person name="Quesneville H."/>
            <person name="Ram K.R."/>
            <person name="Rand D."/>
            <person name="Rasmussen M.D."/>
            <person name="Reed L.K."/>
            <person name="Reenan R."/>
            <person name="Reily A."/>
            <person name="Remington K.A."/>
            <person name="Rieger T.T."/>
            <person name="Ritchie M.G."/>
            <person name="Robin C."/>
            <person name="Rogers Y.H."/>
            <person name="Rohde C."/>
            <person name="Rozas J."/>
            <person name="Rubenfield M.J."/>
            <person name="Ruiz A."/>
            <person name="Russo S."/>
            <person name="Salzberg S.L."/>
            <person name="Sanchez-Gracia A."/>
            <person name="Saranga D.J."/>
            <person name="Sato H."/>
            <person name="Schaeffer S.W."/>
            <person name="Schatz M.C."/>
            <person name="Schlenke T."/>
            <person name="Schwartz R."/>
            <person name="Segarra C."/>
            <person name="Singh R.S."/>
            <person name="Sirot L."/>
            <person name="Sirota M."/>
            <person name="Sisneros N.B."/>
            <person name="Smith C.D."/>
            <person name="Smith T.F."/>
            <person name="Spieth J."/>
            <person name="Stage D.E."/>
            <person name="Stark A."/>
            <person name="Stephan W."/>
            <person name="Strausberg R.L."/>
            <person name="Strempel S."/>
            <person name="Sturgill D."/>
            <person name="Sutton G."/>
            <person name="Sutton G.G."/>
            <person name="Tao W."/>
            <person name="Teichmann S."/>
            <person name="Tobari Y.N."/>
            <person name="Tomimura Y."/>
            <person name="Tsolas J.M."/>
            <person name="Valente V.L."/>
            <person name="Venter E."/>
            <person name="Venter J.C."/>
            <person name="Vicario S."/>
            <person name="Vieira F.G."/>
            <person name="Vilella A.J."/>
            <person name="Villasante A."/>
            <person name="Walenz B."/>
            <person name="Wang J."/>
            <person name="Wasserman M."/>
            <person name="Watts T."/>
            <person name="Wilson D."/>
            <person name="Wilson R.K."/>
            <person name="Wing R.A."/>
            <person name="Wolfner M.F."/>
            <person name="Wong A."/>
            <person name="Wong G.K."/>
            <person name="Wu C.I."/>
            <person name="Wu G."/>
            <person name="Yamamoto D."/>
            <person name="Yang H.P."/>
            <person name="Yang S.P."/>
            <person name="Yorke J.A."/>
            <person name="Yoshida K."/>
            <person name="Zdobnov E."/>
            <person name="Zhang P."/>
            <person name="Zhang Y."/>
            <person name="Zimin A.V."/>
            <person name="Baldwin J."/>
            <person name="Abdouelleil A."/>
            <person name="Abdulkadir J."/>
            <person name="Abebe A."/>
            <person name="Abera B."/>
            <person name="Abreu J."/>
            <person name="Acer S.C."/>
            <person name="Aftuck L."/>
            <person name="Alexander A."/>
            <person name="An P."/>
            <person name="Anderson E."/>
            <person name="Anderson S."/>
            <person name="Arachi H."/>
            <person name="Azer M."/>
            <person name="Bachantsang P."/>
            <person name="Barry A."/>
            <person name="Bayul T."/>
            <person name="Berlin A."/>
            <person name="Bessette D."/>
            <person name="Bloom T."/>
            <person name="Blye J."/>
            <person name="Boguslavskiy L."/>
            <person name="Bonnet C."/>
            <person name="Boukhgalter B."/>
            <person name="Bourzgui I."/>
            <person name="Brown A."/>
            <person name="Cahill P."/>
            <person name="Channer S."/>
            <person name="Cheshatsang Y."/>
            <person name="Chuda L."/>
            <person name="Citroen M."/>
            <person name="Collymore A."/>
            <person name="Cooke P."/>
            <person name="Costello M."/>
            <person name="D'Aco K."/>
            <person name="Daza R."/>
            <person name="De Haan G."/>
            <person name="DeGray S."/>
            <person name="DeMaso C."/>
            <person name="Dhargay N."/>
            <person name="Dooley K."/>
            <person name="Dooley E."/>
            <person name="Doricent M."/>
            <person name="Dorje P."/>
            <person name="Dorjee K."/>
            <person name="Dupes A."/>
            <person name="Elong R."/>
            <person name="Falk J."/>
            <person name="Farina A."/>
            <person name="Faro S."/>
            <person name="Ferguson D."/>
            <person name="Fisher S."/>
            <person name="Foley C.D."/>
            <person name="Franke A."/>
            <person name="Friedrich D."/>
            <person name="Gadbois L."/>
            <person name="Gearin G."/>
            <person name="Gearin C.R."/>
            <person name="Giannoukos G."/>
            <person name="Goode T."/>
            <person name="Graham J."/>
            <person name="Grandbois E."/>
            <person name="Grewal S."/>
            <person name="Gyaltsen K."/>
            <person name="Hafez N."/>
            <person name="Hagos B."/>
            <person name="Hall J."/>
            <person name="Henson C."/>
            <person name="Hollinger A."/>
            <person name="Honan T."/>
            <person name="Huard M.D."/>
            <person name="Hughes L."/>
            <person name="Hurhula B."/>
            <person name="Husby M.E."/>
            <person name="Kamat A."/>
            <person name="Kanga B."/>
            <person name="Kashin S."/>
            <person name="Khazanovich D."/>
            <person name="Kisner P."/>
            <person name="Lance K."/>
            <person name="Lara M."/>
            <person name="Lee W."/>
            <person name="Lennon N."/>
            <person name="Letendre F."/>
            <person name="LeVine R."/>
            <person name="Lipovsky A."/>
            <person name="Liu X."/>
            <person name="Liu J."/>
            <person name="Liu S."/>
            <person name="Lokyitsang T."/>
            <person name="Lokyitsang Y."/>
            <person name="Lubonja R."/>
            <person name="Lui A."/>
            <person name="MacDonald P."/>
            <person name="Magnisalis V."/>
            <person name="Maru K."/>
            <person name="Matthews C."/>
            <person name="McCusker W."/>
            <person name="McDonough S."/>
            <person name="Mehta T."/>
            <person name="Meldrim J."/>
            <person name="Meneus L."/>
            <person name="Mihai O."/>
            <person name="Mihalev A."/>
            <person name="Mihova T."/>
            <person name="Mittelman R."/>
            <person name="Mlenga V."/>
            <person name="Montmayeur A."/>
            <person name="Mulrain L."/>
            <person name="Navidi A."/>
            <person name="Naylor J."/>
            <person name="Negash T."/>
            <person name="Nguyen T."/>
            <person name="Nguyen N."/>
            <person name="Nicol R."/>
            <person name="Norbu C."/>
            <person name="Norbu N."/>
            <person name="Novod N."/>
            <person name="O'Neill B."/>
            <person name="Osman S."/>
            <person name="Markiewicz E."/>
            <person name="Oyono O.L."/>
            <person name="Patti C."/>
            <person name="Phunkhang P."/>
            <person name="Pierre F."/>
            <person name="Priest M."/>
            <person name="Raghuraman S."/>
            <person name="Rege F."/>
            <person name="Reyes R."/>
            <person name="Rise C."/>
            <person name="Rogov P."/>
            <person name="Ross K."/>
            <person name="Ryan E."/>
            <person name="Settipalli S."/>
            <person name="Shea T."/>
            <person name="Sherpa N."/>
            <person name="Shi L."/>
            <person name="Shih D."/>
            <person name="Sparrow T."/>
            <person name="Spaulding J."/>
            <person name="Stalker J."/>
            <person name="Stange-Thomann N."/>
            <person name="Stavropoulos S."/>
            <person name="Stone C."/>
            <person name="Strader C."/>
            <person name="Tesfaye S."/>
            <person name="Thomson T."/>
            <person name="Thoulutsang Y."/>
            <person name="Thoulutsang D."/>
            <person name="Topham K."/>
            <person name="Topping I."/>
            <person name="Tsamla T."/>
            <person name="Vassiliev H."/>
            <person name="Vo A."/>
            <person name="Wangchuk T."/>
            <person name="Wangdi T."/>
            <person name="Weiand M."/>
            <person name="Wilkinson J."/>
            <person name="Wilson A."/>
            <person name="Yadav S."/>
            <person name="Young G."/>
            <person name="Yu Q."/>
            <person name="Zembek L."/>
            <person name="Zhong D."/>
            <person name="Zimmer A."/>
            <person name="Zwirko Z."/>
            <person name="Jaffe D.B."/>
            <person name="Alvarez P."/>
            <person name="Brockman W."/>
            <person name="Butler J."/>
            <person name="Chin C."/>
            <person name="Gnerre S."/>
            <person name="Grabherr M."/>
            <person name="Kleber M."/>
            <person name="Mauceli E."/>
            <person name="MacCallum I."/>
        </authorList>
    </citation>
    <scope>NUCLEOTIDE SEQUENCE [LARGE SCALE GENOMIC DNA]</scope>
    <source>
        <strain evidence="2">Tucson 14024-0371.13</strain>
    </source>
</reference>